<feature type="transmembrane region" description="Helical" evidence="2">
    <location>
        <begin position="291"/>
        <end position="313"/>
    </location>
</feature>
<gene>
    <name evidence="3" type="ORF">POVWA1_015790</name>
    <name evidence="4" type="ORF">POVWA2_089180</name>
</gene>
<keyword evidence="2" id="KW-0812">Transmembrane</keyword>
<dbReference type="AlphaFoldDB" id="A0A1A9AS11"/>
<evidence type="ECO:0000256" key="1">
    <source>
        <dbReference type="SAM" id="MobiDB-lite"/>
    </source>
</evidence>
<protein>
    <submittedName>
        <fullName evidence="4">PIR Superfamily Protein</fullName>
    </submittedName>
</protein>
<reference evidence="5" key="3">
    <citation type="submission" date="2016-05" db="EMBL/GenBank/DDBJ databases">
        <authorList>
            <person name="Naeem Raeece"/>
        </authorList>
    </citation>
    <scope>NUCLEOTIDE SEQUENCE [LARGE SCALE GENOMIC DNA]</scope>
</reference>
<feature type="region of interest" description="Disordered" evidence="1">
    <location>
        <begin position="343"/>
        <end position="364"/>
    </location>
</feature>
<evidence type="ECO:0000313" key="3">
    <source>
        <dbReference type="EMBL" id="SBT33161.1"/>
    </source>
</evidence>
<evidence type="ECO:0000313" key="6">
    <source>
        <dbReference type="Proteomes" id="UP000078555"/>
    </source>
</evidence>
<dbReference type="EMBL" id="FLRD01000051">
    <property type="protein sequence ID" value="SBT33161.1"/>
    <property type="molecule type" value="Genomic_DNA"/>
</dbReference>
<evidence type="ECO:0000313" key="4">
    <source>
        <dbReference type="EMBL" id="SBT58911.1"/>
    </source>
</evidence>
<feature type="compositionally biased region" description="Basic residues" evidence="1">
    <location>
        <begin position="8"/>
        <end position="20"/>
    </location>
</feature>
<keyword evidence="2" id="KW-1133">Transmembrane helix</keyword>
<name>A0A1A9AS11_PLAOA</name>
<dbReference type="EMBL" id="FLRE01002646">
    <property type="protein sequence ID" value="SBT58911.1"/>
    <property type="molecule type" value="Genomic_DNA"/>
</dbReference>
<sequence length="364" mass="42870">MGRERTRPRPRPRPKTRSKSRPQVDCSEPLPSVKFYEKLKCDESSLEKCRNYNDFKYPFYKNNENFIDLCAKVVKFLQDRNSKAKKKKKNCNHCVLLSYWILDQIDILYSGQSTNKLMAFTNIQLIWNAIVNDPEYTKENVCQPYSHIILDHSWKVKKLFYDYLENYKVINAKGKSGDFQCKEYENYSTENLLKYTNYDKTSLDAKLKEYFKTYKNNDNCLQNFDLSEIIDSQKVVAIQKPEQSAEEKSFIGKIQSFITEAGGLQQLMSPKTLMVLIENIRGSDNSPSKSLYTRIITIVGSILGMLFLIYFWYKFTPYGAVLRLMVRKVQKFRYKRRQKKAKKLLEEKSESEEKDSLNVSYTAE</sequence>
<keyword evidence="2" id="KW-0472">Membrane</keyword>
<reference evidence="6" key="2">
    <citation type="submission" date="2016-05" db="EMBL/GenBank/DDBJ databases">
        <authorList>
            <person name="Naeem R."/>
        </authorList>
    </citation>
    <scope>NUCLEOTIDE SEQUENCE [LARGE SCALE GENOMIC DNA]</scope>
</reference>
<dbReference type="Proteomes" id="UP000078550">
    <property type="component" value="Unassembled WGS sequence"/>
</dbReference>
<organism evidence="4 5">
    <name type="scientific">Plasmodium ovale wallikeri</name>
    <dbReference type="NCBI Taxonomy" id="864142"/>
    <lineage>
        <taxon>Eukaryota</taxon>
        <taxon>Sar</taxon>
        <taxon>Alveolata</taxon>
        <taxon>Apicomplexa</taxon>
        <taxon>Aconoidasida</taxon>
        <taxon>Haemosporida</taxon>
        <taxon>Plasmodiidae</taxon>
        <taxon>Plasmodium</taxon>
        <taxon>Plasmodium (Plasmodium)</taxon>
    </lineage>
</organism>
<dbReference type="Pfam" id="PF05795">
    <property type="entry name" value="Plasmodium_Vir"/>
    <property type="match status" value="1"/>
</dbReference>
<dbReference type="Proteomes" id="UP000078555">
    <property type="component" value="Unassembled WGS sequence"/>
</dbReference>
<reference evidence="4" key="1">
    <citation type="submission" date="2016-05" db="EMBL/GenBank/DDBJ databases">
        <authorList>
            <person name="Lavstsen T."/>
            <person name="Jespersen J.S."/>
        </authorList>
    </citation>
    <scope>NUCLEOTIDE SEQUENCE [LARGE SCALE GENOMIC DNA]</scope>
</reference>
<evidence type="ECO:0000313" key="5">
    <source>
        <dbReference type="Proteomes" id="UP000078550"/>
    </source>
</evidence>
<feature type="region of interest" description="Disordered" evidence="1">
    <location>
        <begin position="1"/>
        <end position="28"/>
    </location>
</feature>
<proteinExistence type="predicted"/>
<keyword evidence="6" id="KW-1185">Reference proteome</keyword>
<accession>A0A1A9AS11</accession>
<dbReference type="InterPro" id="IPR008780">
    <property type="entry name" value="Plasmodium_Vir"/>
</dbReference>
<evidence type="ECO:0000256" key="2">
    <source>
        <dbReference type="SAM" id="Phobius"/>
    </source>
</evidence>